<dbReference type="Gene3D" id="3.40.50.300">
    <property type="entry name" value="P-loop containing nucleotide triphosphate hydrolases"/>
    <property type="match status" value="1"/>
</dbReference>
<proteinExistence type="predicted"/>
<dbReference type="EMBL" id="JAKVQD010000143">
    <property type="protein sequence ID" value="MCH4554254.1"/>
    <property type="molecule type" value="Genomic_DNA"/>
</dbReference>
<organism evidence="2 3">
    <name type="scientific">Aestuariibaculum lutulentum</name>
    <dbReference type="NCBI Taxonomy" id="2920935"/>
    <lineage>
        <taxon>Bacteria</taxon>
        <taxon>Pseudomonadati</taxon>
        <taxon>Bacteroidota</taxon>
        <taxon>Flavobacteriia</taxon>
        <taxon>Flavobacteriales</taxon>
        <taxon>Flavobacteriaceae</taxon>
    </lineage>
</organism>
<sequence length="93" mass="10147">RPNVGKSTLFNRLVGRKIALVDDLPGVTRDRRVHAAKLYDLKFDVIDTAGLEEVPSDSLEGRMRAQTELAIGEADLILFLVDAKAGITPTDVT</sequence>
<dbReference type="SUPFAM" id="SSF52540">
    <property type="entry name" value="P-loop containing nucleoside triphosphate hydrolases"/>
    <property type="match status" value="1"/>
</dbReference>
<comment type="caution">
    <text evidence="2">The sequence shown here is derived from an EMBL/GenBank/DDBJ whole genome shotgun (WGS) entry which is preliminary data.</text>
</comment>
<feature type="domain" description="G" evidence="1">
    <location>
        <begin position="1"/>
        <end position="91"/>
    </location>
</feature>
<dbReference type="Pfam" id="PF01926">
    <property type="entry name" value="MMR_HSR1"/>
    <property type="match status" value="1"/>
</dbReference>
<evidence type="ECO:0000259" key="1">
    <source>
        <dbReference type="Pfam" id="PF01926"/>
    </source>
</evidence>
<evidence type="ECO:0000313" key="3">
    <source>
        <dbReference type="Proteomes" id="UP001156141"/>
    </source>
</evidence>
<keyword evidence="3" id="KW-1185">Reference proteome</keyword>
<feature type="non-terminal residue" evidence="2">
    <location>
        <position position="93"/>
    </location>
</feature>
<dbReference type="PANTHER" id="PTHR43834:SF6">
    <property type="entry name" value="GTPASE DER"/>
    <property type="match status" value="1"/>
</dbReference>
<reference evidence="2" key="1">
    <citation type="submission" date="2022-02" db="EMBL/GenBank/DDBJ databases">
        <title>Aestuariibaculum sp., a marine bacterium isolated from sediment in Guangxi.</title>
        <authorList>
            <person name="Ying J."/>
        </authorList>
    </citation>
    <scope>NUCLEOTIDE SEQUENCE</scope>
    <source>
        <strain evidence="2">L182</strain>
    </source>
</reference>
<dbReference type="InterPro" id="IPR027417">
    <property type="entry name" value="P-loop_NTPase"/>
</dbReference>
<dbReference type="InterPro" id="IPR005225">
    <property type="entry name" value="Small_GTP-bd"/>
</dbReference>
<feature type="non-terminal residue" evidence="2">
    <location>
        <position position="1"/>
    </location>
</feature>
<name>A0ABS9RPN2_9FLAO</name>
<evidence type="ECO:0000313" key="2">
    <source>
        <dbReference type="EMBL" id="MCH4554254.1"/>
    </source>
</evidence>
<dbReference type="NCBIfam" id="TIGR00231">
    <property type="entry name" value="small_GTP"/>
    <property type="match status" value="1"/>
</dbReference>
<dbReference type="PANTHER" id="PTHR43834">
    <property type="entry name" value="GTPASE DER"/>
    <property type="match status" value="1"/>
</dbReference>
<gene>
    <name evidence="2" type="ORF">MKW35_16665</name>
</gene>
<protein>
    <submittedName>
        <fullName evidence="2">50S ribosome-binding GTPase</fullName>
    </submittedName>
</protein>
<dbReference type="InterPro" id="IPR006073">
    <property type="entry name" value="GTP-bd"/>
</dbReference>
<dbReference type="Proteomes" id="UP001156141">
    <property type="component" value="Unassembled WGS sequence"/>
</dbReference>
<accession>A0ABS9RPN2</accession>